<dbReference type="EMBL" id="BGPR01043272">
    <property type="protein sequence ID" value="GBO19846.1"/>
    <property type="molecule type" value="Genomic_DNA"/>
</dbReference>
<dbReference type="GO" id="GO:0004601">
    <property type="term" value="F:peroxidase activity"/>
    <property type="evidence" value="ECO:0007669"/>
    <property type="project" value="UniProtKB-KW"/>
</dbReference>
<gene>
    <name evidence="3" type="primary">Duox_1</name>
    <name evidence="5" type="synonym">Duox_15</name>
    <name evidence="2" type="synonym">Duox_2</name>
    <name evidence="4" type="synonym">Duox_7</name>
    <name evidence="3" type="ORF">AVEN_165066_1</name>
    <name evidence="5" type="ORF">AVEN_221216_1</name>
    <name evidence="4" type="ORF">AVEN_22740_1</name>
    <name evidence="2" type="ORF">AVEN_229679_1</name>
</gene>
<dbReference type="EMBL" id="BGPR01043268">
    <property type="protein sequence ID" value="GBO19842.1"/>
    <property type="molecule type" value="Genomic_DNA"/>
</dbReference>
<dbReference type="GO" id="GO:0006979">
    <property type="term" value="P:response to oxidative stress"/>
    <property type="evidence" value="ECO:0007669"/>
    <property type="project" value="InterPro"/>
</dbReference>
<evidence type="ECO:0000313" key="3">
    <source>
        <dbReference type="EMBL" id="GBO19846.1"/>
    </source>
</evidence>
<dbReference type="InterPro" id="IPR010255">
    <property type="entry name" value="Haem_peroxidase_sf"/>
</dbReference>
<evidence type="ECO:0000313" key="6">
    <source>
        <dbReference type="Proteomes" id="UP000499080"/>
    </source>
</evidence>
<evidence type="ECO:0000313" key="4">
    <source>
        <dbReference type="EMBL" id="GBO19861.1"/>
    </source>
</evidence>
<comment type="caution">
    <text evidence="3">The sequence shown here is derived from an EMBL/GenBank/DDBJ whole genome shotgun (WGS) entry which is preliminary data.</text>
</comment>
<dbReference type="InterPro" id="IPR019791">
    <property type="entry name" value="Haem_peroxidase_animal"/>
</dbReference>
<keyword evidence="1" id="KW-0575">Peroxidase</keyword>
<dbReference type="PANTHER" id="PTHR11475">
    <property type="entry name" value="OXIDASE/PEROXIDASE"/>
    <property type="match status" value="1"/>
</dbReference>
<dbReference type="InterPro" id="IPR037120">
    <property type="entry name" value="Haem_peroxidase_sf_animal"/>
</dbReference>
<keyword evidence="6" id="KW-1185">Reference proteome</keyword>
<dbReference type="PROSITE" id="PS50292">
    <property type="entry name" value="PEROXIDASE_3"/>
    <property type="match status" value="1"/>
</dbReference>
<dbReference type="SUPFAM" id="SSF48113">
    <property type="entry name" value="Heme-dependent peroxidases"/>
    <property type="match status" value="1"/>
</dbReference>
<reference evidence="3 6" key="1">
    <citation type="journal article" date="2019" name="Sci. Rep.">
        <title>Orb-weaving spider Araneus ventricosus genome elucidates the spidroin gene catalogue.</title>
        <authorList>
            <person name="Kono N."/>
            <person name="Nakamura H."/>
            <person name="Ohtoshi R."/>
            <person name="Moran D.A.P."/>
            <person name="Shinohara A."/>
            <person name="Yoshida Y."/>
            <person name="Fujiwara M."/>
            <person name="Mori M."/>
            <person name="Tomita M."/>
            <person name="Arakawa K."/>
        </authorList>
    </citation>
    <scope>NUCLEOTIDE SEQUENCE [LARGE SCALE GENOMIC DNA]</scope>
</reference>
<sequence>MFLTNRCNEFTFFFLVLGDPRSNQNPALLAFGIVFFRWHNEVAKQIQEEHPDWSDEDIFQRARRWVIASLQVSAARFSFALFYSAASALALRILQNVRFCESLTAQTKEEEMQIELH</sequence>
<dbReference type="Gene3D" id="1.10.640.10">
    <property type="entry name" value="Haem peroxidase domain superfamily, animal type"/>
    <property type="match status" value="1"/>
</dbReference>
<organism evidence="3 6">
    <name type="scientific">Araneus ventricosus</name>
    <name type="common">Orbweaver spider</name>
    <name type="synonym">Epeira ventricosa</name>
    <dbReference type="NCBI Taxonomy" id="182803"/>
    <lineage>
        <taxon>Eukaryota</taxon>
        <taxon>Metazoa</taxon>
        <taxon>Ecdysozoa</taxon>
        <taxon>Arthropoda</taxon>
        <taxon>Chelicerata</taxon>
        <taxon>Arachnida</taxon>
        <taxon>Araneae</taxon>
        <taxon>Araneomorphae</taxon>
        <taxon>Entelegynae</taxon>
        <taxon>Araneoidea</taxon>
        <taxon>Araneidae</taxon>
        <taxon>Araneus</taxon>
    </lineage>
</organism>
<accession>A0A4Y2V6Z4</accession>
<dbReference type="EMBL" id="BGPR01043287">
    <property type="protein sequence ID" value="GBO19861.1"/>
    <property type="molecule type" value="Genomic_DNA"/>
</dbReference>
<protein>
    <submittedName>
        <fullName evidence="3">Dual oxidase</fullName>
    </submittedName>
</protein>
<evidence type="ECO:0000313" key="2">
    <source>
        <dbReference type="EMBL" id="GBO19842.1"/>
    </source>
</evidence>
<evidence type="ECO:0000313" key="5">
    <source>
        <dbReference type="EMBL" id="GBO19884.1"/>
    </source>
</evidence>
<evidence type="ECO:0000256" key="1">
    <source>
        <dbReference type="ARBA" id="ARBA00022559"/>
    </source>
</evidence>
<proteinExistence type="predicted"/>
<dbReference type="GO" id="GO:0020037">
    <property type="term" value="F:heme binding"/>
    <property type="evidence" value="ECO:0007669"/>
    <property type="project" value="InterPro"/>
</dbReference>
<dbReference type="OrthoDB" id="6537935at2759"/>
<name>A0A4Y2V6Z4_ARAVE</name>
<dbReference type="AlphaFoldDB" id="A0A4Y2V6Z4"/>
<keyword evidence="1" id="KW-0560">Oxidoreductase</keyword>
<dbReference type="Pfam" id="PF03098">
    <property type="entry name" value="An_peroxidase"/>
    <property type="match status" value="1"/>
</dbReference>
<dbReference type="Proteomes" id="UP000499080">
    <property type="component" value="Unassembled WGS sequence"/>
</dbReference>
<dbReference type="PANTHER" id="PTHR11475:SF144">
    <property type="entry name" value="NAD(P)H OXIDASE (H2O2-FORMING)"/>
    <property type="match status" value="1"/>
</dbReference>
<dbReference type="EMBL" id="BGPR01043306">
    <property type="protein sequence ID" value="GBO19884.1"/>
    <property type="molecule type" value="Genomic_DNA"/>
</dbReference>